<dbReference type="PANTHER" id="PTHR43272:SF32">
    <property type="entry name" value="AMP-DEPENDENT SYNTHETASE_LIGASE DOMAIN-CONTAINING PROTEIN"/>
    <property type="match status" value="1"/>
</dbReference>
<sequence length="654" mass="72873">MSRIDEYRTCNIHDVVSIRRHPETGFDPEPDTLARSMLRAIEKWPNEPALVSKDDEVYTFMEYYQNAVKFSKAAKTIGMKAGSCCGIIGFNSPEYFFTLYGCWLIGAVSVGIYTTNAPDACHYVLHHSECEICVCQGGKQAQKIFGIRNELPNLKAIIVYWPDDGMPVAEENDRVKVYRWEDWLATGAGVSDEEIVNDAKNVQPGSCATLIYTSGTTGDPKGAMISHDACTFQCEGIHIRIGLDHHDRYTSFLPLNHIAAQYVDAMVPVFTNVCVYICDTNALKGTLVNTLKKARPTLSVAVPRLYEKMAEQIQKTLNQATGVKKSLIAWARRVGYETCMTRQYGQTFRKAWGYWLADKLVFQTIRQNLGFQCCRGLVVSAAPVSVDTLKFFASFDIQISDLLGQSEGCAPFASNSYVDHCWKLGTGGKPMPGVEVRVGEMNELQYRGRNVMMGYLKQEDETRKTLDAEGWIHTGDQGSIDEDGFVTITGRLKELIVTSGGENVSPVPIENKLLELLPEVSNAILVGDKRNFLSCMFCLKTEMDPSGEPTNVLAPSVLEKSKELGSKAETCEQAAEDPLWHDYLGTAVEKYNKEFAVSNAQNIRKWIILKNDISLGKGELTATMKMKRSVVMRNYEKEISTIYETANTEKAASS</sequence>
<dbReference type="Gene3D" id="3.40.50.12780">
    <property type="entry name" value="N-terminal domain of ligase-like"/>
    <property type="match status" value="1"/>
</dbReference>
<dbReference type="InterPro" id="IPR020845">
    <property type="entry name" value="AMP-binding_CS"/>
</dbReference>
<reference evidence="5 6" key="1">
    <citation type="submission" date="2016-05" db="EMBL/GenBank/DDBJ databases">
        <title>Nuclear genome of Blastocystis sp. subtype 1 NandII.</title>
        <authorList>
            <person name="Gentekaki E."/>
            <person name="Curtis B."/>
            <person name="Stairs C."/>
            <person name="Eme L."/>
            <person name="Herman E."/>
            <person name="Klimes V."/>
            <person name="Arias M.C."/>
            <person name="Elias M."/>
            <person name="Hilliou F."/>
            <person name="Klute M."/>
            <person name="Malik S.-B."/>
            <person name="Pightling A."/>
            <person name="Rachubinski R."/>
            <person name="Salas D."/>
            <person name="Schlacht A."/>
            <person name="Suga H."/>
            <person name="Archibald J."/>
            <person name="Ball S.G."/>
            <person name="Clark G."/>
            <person name="Dacks J."/>
            <person name="Van Der Giezen M."/>
            <person name="Tsaousis A."/>
            <person name="Roger A."/>
        </authorList>
    </citation>
    <scope>NUCLEOTIDE SEQUENCE [LARGE SCALE GENOMIC DNA]</scope>
    <source>
        <strain evidence="6">ATCC 50177 / NandII</strain>
    </source>
</reference>
<dbReference type="PROSITE" id="PS00455">
    <property type="entry name" value="AMP_BINDING"/>
    <property type="match status" value="1"/>
</dbReference>
<dbReference type="SUPFAM" id="SSF56801">
    <property type="entry name" value="Acetyl-CoA synthetase-like"/>
    <property type="match status" value="1"/>
</dbReference>
<keyword evidence="6" id="KW-1185">Reference proteome</keyword>
<dbReference type="PANTHER" id="PTHR43272">
    <property type="entry name" value="LONG-CHAIN-FATTY-ACID--COA LIGASE"/>
    <property type="match status" value="1"/>
</dbReference>
<evidence type="ECO:0000313" key="5">
    <source>
        <dbReference type="EMBL" id="OAO15646.1"/>
    </source>
</evidence>
<dbReference type="InterPro" id="IPR000873">
    <property type="entry name" value="AMP-dep_synth/lig_dom"/>
</dbReference>
<keyword evidence="3" id="KW-0443">Lipid metabolism</keyword>
<organism evidence="5 6">
    <name type="scientific">Blastocystis sp. subtype 1 (strain ATCC 50177 / NandII)</name>
    <dbReference type="NCBI Taxonomy" id="478820"/>
    <lineage>
        <taxon>Eukaryota</taxon>
        <taxon>Sar</taxon>
        <taxon>Stramenopiles</taxon>
        <taxon>Bigyra</taxon>
        <taxon>Opalozoa</taxon>
        <taxon>Opalinata</taxon>
        <taxon>Blastocystidae</taxon>
        <taxon>Blastocystis</taxon>
    </lineage>
</organism>
<evidence type="ECO:0000256" key="3">
    <source>
        <dbReference type="ARBA" id="ARBA00023098"/>
    </source>
</evidence>
<evidence type="ECO:0000256" key="2">
    <source>
        <dbReference type="ARBA" id="ARBA00022832"/>
    </source>
</evidence>
<dbReference type="STRING" id="478820.A0A196SH59"/>
<comment type="caution">
    <text evidence="5">The sequence shown here is derived from an EMBL/GenBank/DDBJ whole genome shotgun (WGS) entry which is preliminary data.</text>
</comment>
<dbReference type="AlphaFoldDB" id="A0A196SH59"/>
<name>A0A196SH59_BLAHN</name>
<evidence type="ECO:0000256" key="1">
    <source>
        <dbReference type="ARBA" id="ARBA00022598"/>
    </source>
</evidence>
<dbReference type="Pfam" id="PF00501">
    <property type="entry name" value="AMP-binding"/>
    <property type="match status" value="1"/>
</dbReference>
<keyword evidence="2" id="KW-0276">Fatty acid metabolism</keyword>
<dbReference type="Proteomes" id="UP000078348">
    <property type="component" value="Unassembled WGS sequence"/>
</dbReference>
<accession>A0A196SH59</accession>
<evidence type="ECO:0000259" key="4">
    <source>
        <dbReference type="Pfam" id="PF00501"/>
    </source>
</evidence>
<dbReference type="Pfam" id="PF23562">
    <property type="entry name" value="AMP-binding_C_3"/>
    <property type="match status" value="1"/>
</dbReference>
<dbReference type="InterPro" id="IPR042099">
    <property type="entry name" value="ANL_N_sf"/>
</dbReference>
<dbReference type="GO" id="GO:0004467">
    <property type="term" value="F:long-chain fatty acid-CoA ligase activity"/>
    <property type="evidence" value="ECO:0007669"/>
    <property type="project" value="TreeGrafter"/>
</dbReference>
<dbReference type="GO" id="GO:0005783">
    <property type="term" value="C:endoplasmic reticulum"/>
    <property type="evidence" value="ECO:0007669"/>
    <property type="project" value="TreeGrafter"/>
</dbReference>
<protein>
    <submittedName>
        <fullName evidence="5">Long chain acyl-coa synthetase</fullName>
    </submittedName>
</protein>
<dbReference type="EMBL" id="LXWW01000128">
    <property type="protein sequence ID" value="OAO15646.1"/>
    <property type="molecule type" value="Genomic_DNA"/>
</dbReference>
<feature type="domain" description="AMP-dependent synthetase/ligase" evidence="4">
    <location>
        <begin position="39"/>
        <end position="456"/>
    </location>
</feature>
<evidence type="ECO:0000313" key="6">
    <source>
        <dbReference type="Proteomes" id="UP000078348"/>
    </source>
</evidence>
<proteinExistence type="predicted"/>
<gene>
    <name evidence="5" type="ORF">AV274_2631</name>
</gene>
<keyword evidence="1" id="KW-0436">Ligase</keyword>
<dbReference type="OrthoDB" id="3633556at2759"/>
<dbReference type="GO" id="GO:0016020">
    <property type="term" value="C:membrane"/>
    <property type="evidence" value="ECO:0007669"/>
    <property type="project" value="TreeGrafter"/>
</dbReference>